<evidence type="ECO:0000259" key="1">
    <source>
        <dbReference type="PROSITE" id="PS51725"/>
    </source>
</evidence>
<dbReference type="InterPro" id="IPR007138">
    <property type="entry name" value="ABM_dom"/>
</dbReference>
<dbReference type="Pfam" id="PF03992">
    <property type="entry name" value="ABM"/>
    <property type="match status" value="1"/>
</dbReference>
<dbReference type="RefSeq" id="WP_407987528.1">
    <property type="nucleotide sequence ID" value="NZ_AP035881.2"/>
</dbReference>
<evidence type="ECO:0000313" key="2">
    <source>
        <dbReference type="EMBL" id="BFP44968.1"/>
    </source>
</evidence>
<dbReference type="PROSITE" id="PS51725">
    <property type="entry name" value="ABM"/>
    <property type="match status" value="1"/>
</dbReference>
<dbReference type="SUPFAM" id="SSF54909">
    <property type="entry name" value="Dimeric alpha+beta barrel"/>
    <property type="match status" value="1"/>
</dbReference>
<protein>
    <recommendedName>
        <fullName evidence="1">ABM domain-containing protein</fullName>
    </recommendedName>
</protein>
<gene>
    <name evidence="2" type="ORF">KCMC57_13360</name>
</gene>
<dbReference type="InterPro" id="IPR011008">
    <property type="entry name" value="Dimeric_a/b-barrel"/>
</dbReference>
<dbReference type="Gene3D" id="3.30.70.100">
    <property type="match status" value="1"/>
</dbReference>
<accession>A0AB33JQ81</accession>
<dbReference type="AlphaFoldDB" id="A0AB33JQ81"/>
<name>A0AB33JQ81_9ACTN</name>
<feature type="domain" description="ABM" evidence="1">
    <location>
        <begin position="2"/>
        <end position="89"/>
    </location>
</feature>
<dbReference type="EMBL" id="AP035881">
    <property type="protein sequence ID" value="BFP44968.1"/>
    <property type="molecule type" value="Genomic_DNA"/>
</dbReference>
<sequence>MLTVLVEYEAGPGQQDLLRTELEAMLEPAAELPGCLAFELYLDPNCPDRMLTVERWTSPAGWRAHYGQRAGRLGGLLLRPATVRCTGAT</sequence>
<reference evidence="2" key="1">
    <citation type="submission" date="2024-07" db="EMBL/GenBank/DDBJ databases">
        <title>Complete genome sequences of cellulolytic bacteria, Kitasatospora sp. CMC57 and Streptomyces sp. CMC78, isolated from Japanese agricultural soil.</title>
        <authorList>
            <person name="Hashimoto T."/>
            <person name="Ito M."/>
            <person name="Iwamoto M."/>
            <person name="Fukahori D."/>
            <person name="Shoda T."/>
            <person name="Sakoda M."/>
            <person name="Morohoshi T."/>
            <person name="Mitsuboshi M."/>
            <person name="Nishizawa T."/>
        </authorList>
    </citation>
    <scope>NUCLEOTIDE SEQUENCE</scope>
    <source>
        <strain evidence="2">CMC57</strain>
    </source>
</reference>
<proteinExistence type="predicted"/>
<organism evidence="2">
    <name type="scientific">Kitasatospora sp. CMC57</name>
    <dbReference type="NCBI Taxonomy" id="3231513"/>
    <lineage>
        <taxon>Bacteria</taxon>
        <taxon>Bacillati</taxon>
        <taxon>Actinomycetota</taxon>
        <taxon>Actinomycetes</taxon>
        <taxon>Kitasatosporales</taxon>
        <taxon>Streptomycetaceae</taxon>
        <taxon>Kitasatospora</taxon>
    </lineage>
</organism>